<evidence type="ECO:0000256" key="6">
    <source>
        <dbReference type="ARBA" id="ARBA00022989"/>
    </source>
</evidence>
<dbReference type="PANTHER" id="PTHR21716:SF53">
    <property type="entry name" value="PERMEASE PERM-RELATED"/>
    <property type="match status" value="1"/>
</dbReference>
<keyword evidence="7 9" id="KW-0472">Membrane</keyword>
<accession>A0A7X1NSI0</accession>
<evidence type="ECO:0000313" key="11">
    <source>
        <dbReference type="Proteomes" id="UP000326464"/>
    </source>
</evidence>
<sequence length="508" mass="52157">MTQHTQARAGTPAPRGPWRDSLGNASIRAGQVLILLILAVVAIYALIQVRLVVIPMLLALILAAAIGPFVNWLRRKGWGASLATAVSFLLLLLLFGGLITGIVFAVMGQAGELVSSATEGFDQLYAFAQNGPIPIDDAQIQQARDWVVDFATSSTVGAGAISGLSAAGNFFAGALLMVVILFFFLKDGEKIWAFMLRAFRGRRLVKARRVGYSSMAVLGGYVRGTAIVALVDSVFIGLALLLLGVPLALPLAAIVFIGAFIPLVGATLAGVLAALIALVANGPFVALMVIIAVIVVNQLEGNFLQPVVMGRTLQVHALVILVALTAGTILAGIIGAILSVPVAAVGWAAIKAWNQEKDENITDEEVEEAEKLTALDETGHGLSSTPKEEHARKKEEAGIAVHEADERPGTHERKVEGQGGDDDSESSMAGDPHAPTSGSSATAGSDGTSAATAAHTSAGAPSAAPAGAPDGPSGVPDASTPTGETAGEGTDGRRGRRGRRGGSSTPTG</sequence>
<feature type="transmembrane region" description="Helical" evidence="9">
    <location>
        <begin position="29"/>
        <end position="47"/>
    </location>
</feature>
<feature type="transmembrane region" description="Helical" evidence="9">
    <location>
        <begin position="53"/>
        <end position="73"/>
    </location>
</feature>
<comment type="similarity">
    <text evidence="2">Belongs to the autoinducer-2 exporter (AI-2E) (TC 2.A.86) family.</text>
</comment>
<keyword evidence="3" id="KW-0813">Transport</keyword>
<gene>
    <name evidence="10" type="ORF">FNH21_14790</name>
</gene>
<comment type="caution">
    <text evidence="10">The sequence shown here is derived from an EMBL/GenBank/DDBJ whole genome shotgun (WGS) entry which is preliminary data.</text>
</comment>
<evidence type="ECO:0000256" key="1">
    <source>
        <dbReference type="ARBA" id="ARBA00004651"/>
    </source>
</evidence>
<feature type="compositionally biased region" description="Low complexity" evidence="8">
    <location>
        <begin position="432"/>
        <end position="488"/>
    </location>
</feature>
<keyword evidence="6 9" id="KW-1133">Transmembrane helix</keyword>
<dbReference type="GO" id="GO:0055085">
    <property type="term" value="P:transmembrane transport"/>
    <property type="evidence" value="ECO:0007669"/>
    <property type="project" value="TreeGrafter"/>
</dbReference>
<evidence type="ECO:0000256" key="8">
    <source>
        <dbReference type="SAM" id="MobiDB-lite"/>
    </source>
</evidence>
<reference evidence="11" key="1">
    <citation type="submission" date="2019-07" db="EMBL/GenBank/DDBJ databases">
        <title>Arthrobacter KR32 sp. nov., isolated from mountain cheese made of cows milk.</title>
        <authorList>
            <person name="Flegler A."/>
        </authorList>
    </citation>
    <scope>NUCLEOTIDE SEQUENCE [LARGE SCALE GENOMIC DNA]</scope>
    <source>
        <strain evidence="11">KR32</strain>
    </source>
</reference>
<evidence type="ECO:0000256" key="4">
    <source>
        <dbReference type="ARBA" id="ARBA00022475"/>
    </source>
</evidence>
<dbReference type="Pfam" id="PF01594">
    <property type="entry name" value="AI-2E_transport"/>
    <property type="match status" value="1"/>
</dbReference>
<dbReference type="Proteomes" id="UP000326464">
    <property type="component" value="Unassembled WGS sequence"/>
</dbReference>
<evidence type="ECO:0000313" key="10">
    <source>
        <dbReference type="EMBL" id="MPY11968.1"/>
    </source>
</evidence>
<evidence type="ECO:0000256" key="5">
    <source>
        <dbReference type="ARBA" id="ARBA00022692"/>
    </source>
</evidence>
<feature type="compositionally biased region" description="Basic and acidic residues" evidence="8">
    <location>
        <begin position="386"/>
        <end position="416"/>
    </location>
</feature>
<feature type="transmembrane region" description="Helical" evidence="9">
    <location>
        <begin position="236"/>
        <end position="261"/>
    </location>
</feature>
<feature type="transmembrane region" description="Helical" evidence="9">
    <location>
        <begin position="315"/>
        <end position="348"/>
    </location>
</feature>
<proteinExistence type="inferred from homology"/>
<dbReference type="PANTHER" id="PTHR21716">
    <property type="entry name" value="TRANSMEMBRANE PROTEIN"/>
    <property type="match status" value="1"/>
</dbReference>
<name>A0A7X1NSI0_9MICC</name>
<dbReference type="OrthoDB" id="9784366at2"/>
<keyword evidence="5 9" id="KW-0812">Transmembrane</keyword>
<dbReference type="AlphaFoldDB" id="A0A7X1NSI0"/>
<evidence type="ECO:0000256" key="3">
    <source>
        <dbReference type="ARBA" id="ARBA00022448"/>
    </source>
</evidence>
<comment type="subcellular location">
    <subcellularLocation>
        <location evidence="1">Cell membrane</location>
        <topology evidence="1">Multi-pass membrane protein</topology>
    </subcellularLocation>
</comment>
<feature type="region of interest" description="Disordered" evidence="8">
    <location>
        <begin position="373"/>
        <end position="508"/>
    </location>
</feature>
<protein>
    <submittedName>
        <fullName evidence="10">AI-2E family transporter</fullName>
    </submittedName>
</protein>
<evidence type="ECO:0000256" key="7">
    <source>
        <dbReference type="ARBA" id="ARBA00023136"/>
    </source>
</evidence>
<keyword evidence="11" id="KW-1185">Reference proteome</keyword>
<feature type="transmembrane region" description="Helical" evidence="9">
    <location>
        <begin position="85"/>
        <end position="107"/>
    </location>
</feature>
<feature type="transmembrane region" description="Helical" evidence="9">
    <location>
        <begin position="268"/>
        <end position="295"/>
    </location>
</feature>
<feature type="transmembrane region" description="Helical" evidence="9">
    <location>
        <begin position="160"/>
        <end position="185"/>
    </location>
</feature>
<keyword evidence="4" id="KW-1003">Cell membrane</keyword>
<dbReference type="EMBL" id="VJXX01000006">
    <property type="protein sequence ID" value="MPY11968.1"/>
    <property type="molecule type" value="Genomic_DNA"/>
</dbReference>
<dbReference type="GO" id="GO:0005886">
    <property type="term" value="C:plasma membrane"/>
    <property type="evidence" value="ECO:0007669"/>
    <property type="project" value="UniProtKB-SubCell"/>
</dbReference>
<dbReference type="InterPro" id="IPR002549">
    <property type="entry name" value="AI-2E-like"/>
</dbReference>
<evidence type="ECO:0000256" key="2">
    <source>
        <dbReference type="ARBA" id="ARBA00009773"/>
    </source>
</evidence>
<dbReference type="RefSeq" id="WP_152816843.1">
    <property type="nucleotide sequence ID" value="NZ_VJXX01000006.1"/>
</dbReference>
<evidence type="ECO:0000256" key="9">
    <source>
        <dbReference type="SAM" id="Phobius"/>
    </source>
</evidence>
<organism evidence="10 11">
    <name type="scientific">Arthrobacter bussei</name>
    <dbReference type="NCBI Taxonomy" id="2594179"/>
    <lineage>
        <taxon>Bacteria</taxon>
        <taxon>Bacillati</taxon>
        <taxon>Actinomycetota</taxon>
        <taxon>Actinomycetes</taxon>
        <taxon>Micrococcales</taxon>
        <taxon>Micrococcaceae</taxon>
        <taxon>Arthrobacter</taxon>
    </lineage>
</organism>
<feature type="transmembrane region" description="Helical" evidence="9">
    <location>
        <begin position="210"/>
        <end position="230"/>
    </location>
</feature>